<feature type="compositionally biased region" description="Low complexity" evidence="4">
    <location>
        <begin position="17"/>
        <end position="33"/>
    </location>
</feature>
<dbReference type="RefSeq" id="WP_082756782.1">
    <property type="nucleotide sequence ID" value="NZ_AP025457.1"/>
</dbReference>
<feature type="domain" description="Methyltransferase small" evidence="5">
    <location>
        <begin position="49"/>
        <end position="136"/>
    </location>
</feature>
<dbReference type="GO" id="GO:0008757">
    <property type="term" value="F:S-adenosylmethionine-dependent methyltransferase activity"/>
    <property type="evidence" value="ECO:0007669"/>
    <property type="project" value="TreeGrafter"/>
</dbReference>
<dbReference type="InterPro" id="IPR052190">
    <property type="entry name" value="Euk-Arch_PrmC-MTase"/>
</dbReference>
<dbReference type="Gene3D" id="3.40.50.150">
    <property type="entry name" value="Vaccinia Virus protein VP39"/>
    <property type="match status" value="1"/>
</dbReference>
<dbReference type="InterPro" id="IPR007848">
    <property type="entry name" value="Small_mtfrase_dom"/>
</dbReference>
<reference evidence="7" key="1">
    <citation type="submission" date="2016-10" db="EMBL/GenBank/DDBJ databases">
        <authorList>
            <person name="Varghese N."/>
            <person name="Submissions S."/>
        </authorList>
    </citation>
    <scope>NUCLEOTIDE SEQUENCE [LARGE SCALE GENOMIC DNA]</scope>
    <source>
        <strain evidence="7">DSM 44142</strain>
    </source>
</reference>
<organism evidence="6 7">
    <name type="scientific">Tsukamurella pulmonis</name>
    <dbReference type="NCBI Taxonomy" id="47312"/>
    <lineage>
        <taxon>Bacteria</taxon>
        <taxon>Bacillati</taxon>
        <taxon>Actinomycetota</taxon>
        <taxon>Actinomycetes</taxon>
        <taxon>Mycobacteriales</taxon>
        <taxon>Tsukamurellaceae</taxon>
        <taxon>Tsukamurella</taxon>
    </lineage>
</organism>
<evidence type="ECO:0000313" key="6">
    <source>
        <dbReference type="EMBL" id="SDR13712.1"/>
    </source>
</evidence>
<evidence type="ECO:0000256" key="3">
    <source>
        <dbReference type="ARBA" id="ARBA00022691"/>
    </source>
</evidence>
<dbReference type="GO" id="GO:0032259">
    <property type="term" value="P:methylation"/>
    <property type="evidence" value="ECO:0007669"/>
    <property type="project" value="UniProtKB-KW"/>
</dbReference>
<evidence type="ECO:0000256" key="1">
    <source>
        <dbReference type="ARBA" id="ARBA00022603"/>
    </source>
</evidence>
<dbReference type="PANTHER" id="PTHR45875:SF1">
    <property type="entry name" value="METHYLTRANSFERASE N6AMT1"/>
    <property type="match status" value="1"/>
</dbReference>
<accession>A0A1H1GKE3</accession>
<keyword evidence="3" id="KW-0949">S-adenosyl-L-methionine</keyword>
<evidence type="ECO:0000259" key="5">
    <source>
        <dbReference type="Pfam" id="PF05175"/>
    </source>
</evidence>
<evidence type="ECO:0000313" key="7">
    <source>
        <dbReference type="Proteomes" id="UP000183053"/>
    </source>
</evidence>
<protein>
    <submittedName>
        <fullName evidence="6">Release factor glutamine methyltransferase</fullName>
    </submittedName>
</protein>
<dbReference type="SUPFAM" id="SSF53335">
    <property type="entry name" value="S-adenosyl-L-methionine-dependent methyltransferases"/>
    <property type="match status" value="1"/>
</dbReference>
<name>A0A1H1GKE3_9ACTN</name>
<feature type="region of interest" description="Disordered" evidence="4">
    <location>
        <begin position="1"/>
        <end position="33"/>
    </location>
</feature>
<keyword evidence="7" id="KW-1185">Reference proteome</keyword>
<evidence type="ECO:0000256" key="4">
    <source>
        <dbReference type="SAM" id="MobiDB-lite"/>
    </source>
</evidence>
<keyword evidence="2 6" id="KW-0808">Transferase</keyword>
<dbReference type="InterPro" id="IPR004557">
    <property type="entry name" value="PrmC-related"/>
</dbReference>
<dbReference type="Proteomes" id="UP000183053">
    <property type="component" value="Unassembled WGS sequence"/>
</dbReference>
<dbReference type="EMBL" id="FNLF01000002">
    <property type="protein sequence ID" value="SDR13712.1"/>
    <property type="molecule type" value="Genomic_DNA"/>
</dbReference>
<dbReference type="CDD" id="cd02440">
    <property type="entry name" value="AdoMet_MTases"/>
    <property type="match status" value="1"/>
</dbReference>
<dbReference type="AlphaFoldDB" id="A0A1H1GKE3"/>
<evidence type="ECO:0000256" key="2">
    <source>
        <dbReference type="ARBA" id="ARBA00022679"/>
    </source>
</evidence>
<keyword evidence="1 6" id="KW-0489">Methyltransferase</keyword>
<gene>
    <name evidence="6" type="ORF">SAMN04489765_3398</name>
</gene>
<proteinExistence type="predicted"/>
<dbReference type="GO" id="GO:0035657">
    <property type="term" value="C:eRF1 methyltransferase complex"/>
    <property type="evidence" value="ECO:0007669"/>
    <property type="project" value="TreeGrafter"/>
</dbReference>
<dbReference type="GO" id="GO:0008276">
    <property type="term" value="F:protein methyltransferase activity"/>
    <property type="evidence" value="ECO:0007669"/>
    <property type="project" value="TreeGrafter"/>
</dbReference>
<dbReference type="PANTHER" id="PTHR45875">
    <property type="entry name" value="METHYLTRANSFERASE N6AMT1"/>
    <property type="match status" value="1"/>
</dbReference>
<dbReference type="NCBIfam" id="TIGR00537">
    <property type="entry name" value="hemK_rel_arch"/>
    <property type="match status" value="1"/>
</dbReference>
<dbReference type="Pfam" id="PF05175">
    <property type="entry name" value="MTS"/>
    <property type="match status" value="1"/>
</dbReference>
<sequence length="256" mass="26447">MTSTTRTVTRVPGRSDVPPGVAEPEPEVATTAASTAITGPRVYTPQEDTMLLLGALDDLPLWGARVLDLCSGSGVLALEAARRGAHVTAVDSSPAAVDVARTAAARAGLAVDVRLASVADYSPAEAFDVITCNPPYVPTPSGSEDLPGPALGPADAWNAGPDGRAVLDLVCGHLDALLAPTGTALIVQSVLAGCEETLTRMRGAGFASDVVRRRTIRFGPVLRARRELLGLAGVIPTGCDREEIVVLRARRSGALR</sequence>
<dbReference type="OrthoDB" id="8746524at2"/>
<dbReference type="STRING" id="47312.SAMN04489765_3398"/>
<dbReference type="InterPro" id="IPR029063">
    <property type="entry name" value="SAM-dependent_MTases_sf"/>
</dbReference>